<feature type="region of interest" description="Disordered" evidence="1">
    <location>
        <begin position="220"/>
        <end position="282"/>
    </location>
</feature>
<evidence type="ECO:0000313" key="2">
    <source>
        <dbReference type="EMBL" id="KAG5389166.1"/>
    </source>
</evidence>
<feature type="region of interest" description="Disordered" evidence="1">
    <location>
        <begin position="329"/>
        <end position="392"/>
    </location>
</feature>
<gene>
    <name evidence="2" type="primary">A08p012830.1_BraROA</name>
    <name evidence="2" type="ORF">IGI04_030707</name>
</gene>
<proteinExistence type="predicted"/>
<accession>A0ABQ7LVI1</accession>
<feature type="compositionally biased region" description="Basic and acidic residues" evidence="1">
    <location>
        <begin position="140"/>
        <end position="165"/>
    </location>
</feature>
<evidence type="ECO:0008006" key="4">
    <source>
        <dbReference type="Google" id="ProtNLM"/>
    </source>
</evidence>
<organism evidence="2 3">
    <name type="scientific">Brassica rapa subsp. trilocularis</name>
    <dbReference type="NCBI Taxonomy" id="1813537"/>
    <lineage>
        <taxon>Eukaryota</taxon>
        <taxon>Viridiplantae</taxon>
        <taxon>Streptophyta</taxon>
        <taxon>Embryophyta</taxon>
        <taxon>Tracheophyta</taxon>
        <taxon>Spermatophyta</taxon>
        <taxon>Magnoliopsida</taxon>
        <taxon>eudicotyledons</taxon>
        <taxon>Gunneridae</taxon>
        <taxon>Pentapetalae</taxon>
        <taxon>rosids</taxon>
        <taxon>malvids</taxon>
        <taxon>Brassicales</taxon>
        <taxon>Brassicaceae</taxon>
        <taxon>Brassiceae</taxon>
        <taxon>Brassica</taxon>
    </lineage>
</organism>
<dbReference type="EMBL" id="JADBGQ010000007">
    <property type="protein sequence ID" value="KAG5389166.1"/>
    <property type="molecule type" value="Genomic_DNA"/>
</dbReference>
<keyword evidence="3" id="KW-1185">Reference proteome</keyword>
<feature type="compositionally biased region" description="Basic residues" evidence="1">
    <location>
        <begin position="336"/>
        <end position="345"/>
    </location>
</feature>
<feature type="compositionally biased region" description="Basic and acidic residues" evidence="1">
    <location>
        <begin position="99"/>
        <end position="113"/>
    </location>
</feature>
<dbReference type="Proteomes" id="UP000823674">
    <property type="component" value="Chromosome A08"/>
</dbReference>
<reference evidence="2 3" key="1">
    <citation type="submission" date="2021-03" db="EMBL/GenBank/DDBJ databases">
        <authorList>
            <person name="King G.J."/>
            <person name="Bancroft I."/>
            <person name="Baten A."/>
            <person name="Bloomfield J."/>
            <person name="Borpatragohain P."/>
            <person name="He Z."/>
            <person name="Irish N."/>
            <person name="Irwin J."/>
            <person name="Liu K."/>
            <person name="Mauleon R.P."/>
            <person name="Moore J."/>
            <person name="Morris R."/>
            <person name="Ostergaard L."/>
            <person name="Wang B."/>
            <person name="Wells R."/>
        </authorList>
    </citation>
    <scope>NUCLEOTIDE SEQUENCE [LARGE SCALE GENOMIC DNA]</scope>
    <source>
        <strain evidence="2">R-o-18</strain>
        <tissue evidence="2">Leaf</tissue>
    </source>
</reference>
<feature type="compositionally biased region" description="Polar residues" evidence="1">
    <location>
        <begin position="114"/>
        <end position="136"/>
    </location>
</feature>
<feature type="region of interest" description="Disordered" evidence="1">
    <location>
        <begin position="94"/>
        <end position="173"/>
    </location>
</feature>
<feature type="compositionally biased region" description="Polar residues" evidence="1">
    <location>
        <begin position="349"/>
        <end position="358"/>
    </location>
</feature>
<evidence type="ECO:0000256" key="1">
    <source>
        <dbReference type="SAM" id="MobiDB-lite"/>
    </source>
</evidence>
<feature type="compositionally biased region" description="Basic and acidic residues" evidence="1">
    <location>
        <begin position="220"/>
        <end position="241"/>
    </location>
</feature>
<feature type="compositionally biased region" description="Basic and acidic residues" evidence="1">
    <location>
        <begin position="263"/>
        <end position="279"/>
    </location>
</feature>
<sequence length="442" mass="48866">MRMRVHVNGRLPLIKSSVLEFDNGDELTATLVYERLEKYCSQCDCLDNELKDCLEAKTLKKAMLASQENGQGDKMLTAPRVDRSFCERMSNVRATGDTDSWRGDSKRPNERNQPHFTFQASSRGDSGILSKSNHQPLVSPRREASRSKELPLPPDRRSPLRRSPDRLSPAAVEAAAEDIRDVMITYTSCTDPSESAARKERLRQAAALGHLEKSAIRAEGVRAARKETEEHPTDTEERASQERVPISTRLGVRDINEGSGSARVRDDIQGSEERVRVGEQDSQYRAPILSRLGPLNYDINDASNSGNLPSTSRLGPIANLESTLEAATVQSPEVVKKRKPARLPGRRTMASSPSQVPGSSPRKRKAQQTKPPLSCKKPTTGAGGAQKPPKARTVRELMVTGTPEWDRNKIQLCVPDYEEIIMCIKPSPTGAPDKLVWLGTKT</sequence>
<comment type="caution">
    <text evidence="2">The sequence shown here is derived from an EMBL/GenBank/DDBJ whole genome shotgun (WGS) entry which is preliminary data.</text>
</comment>
<protein>
    <recommendedName>
        <fullName evidence="4">Zinc knuckle CX2CX4HX4C domain-containing protein</fullName>
    </recommendedName>
</protein>
<name>A0ABQ7LVI1_BRACM</name>
<evidence type="ECO:0000313" key="3">
    <source>
        <dbReference type="Proteomes" id="UP000823674"/>
    </source>
</evidence>